<dbReference type="InterPro" id="IPR036869">
    <property type="entry name" value="J_dom_sf"/>
</dbReference>
<dbReference type="Pfam" id="PF00226">
    <property type="entry name" value="DnaJ"/>
    <property type="match status" value="1"/>
</dbReference>
<dbReference type="KEGG" id="tdn:Suden_1230"/>
<dbReference type="PROSITE" id="PS50076">
    <property type="entry name" value="DNAJ_2"/>
    <property type="match status" value="1"/>
</dbReference>
<feature type="domain" description="J" evidence="1">
    <location>
        <begin position="8"/>
        <end position="72"/>
    </location>
</feature>
<dbReference type="RefSeq" id="WP_011372860.1">
    <property type="nucleotide sequence ID" value="NC_007575.1"/>
</dbReference>
<dbReference type="PANTHER" id="PTHR44873">
    <property type="entry name" value="DNAJ HOMOLOG SUBFAMILY C MEMBER 30, MITOCHONDRIAL"/>
    <property type="match status" value="1"/>
</dbReference>
<name>Q30R73_SULDN</name>
<dbReference type="AlphaFoldDB" id="Q30R73"/>
<dbReference type="InterPro" id="IPR001623">
    <property type="entry name" value="DnaJ_domain"/>
</dbReference>
<gene>
    <name evidence="2" type="ordered locus">Suden_1230</name>
</gene>
<reference evidence="2 3" key="1">
    <citation type="journal article" date="2008" name="Appl. Environ. Microbiol.">
        <title>Genome of the epsilonproteobacterial chemolithoautotroph Sulfurimonas denitrificans.</title>
        <authorList>
            <person name="Sievert S.M."/>
            <person name="Scott K.M."/>
            <person name="Klotz M.G."/>
            <person name="Chain P.S.G."/>
            <person name="Hauser L.J."/>
            <person name="Hemp J."/>
            <person name="Huegler M."/>
            <person name="Land M."/>
            <person name="Lapidus A."/>
            <person name="Larimer F.W."/>
            <person name="Lucas S."/>
            <person name="Malfatti S.A."/>
            <person name="Meyer F."/>
            <person name="Paulsen I.T."/>
            <person name="Ren Q."/>
            <person name="Simon J."/>
            <person name="Bailey K."/>
            <person name="Diaz E."/>
            <person name="Fitzpatrick K.A."/>
            <person name="Glover B."/>
            <person name="Gwatney N."/>
            <person name="Korajkic A."/>
            <person name="Long A."/>
            <person name="Mobberley J.M."/>
            <person name="Pantry S.N."/>
            <person name="Pazder G."/>
            <person name="Peterson S."/>
            <person name="Quintanilla J.D."/>
            <person name="Sprinkle R."/>
            <person name="Stephens J."/>
            <person name="Thomas P."/>
            <person name="Vaughn R."/>
            <person name="Weber M.J."/>
            <person name="Wooten L.L."/>
        </authorList>
    </citation>
    <scope>NUCLEOTIDE SEQUENCE [LARGE SCALE GENOMIC DNA]</scope>
    <source>
        <strain evidence="3">ATCC 33889 / DSM 1251</strain>
    </source>
</reference>
<protein>
    <submittedName>
        <fullName evidence="2">Heat shock protein DnaJ-like protein</fullName>
    </submittedName>
</protein>
<accession>Q30R73</accession>
<dbReference type="Proteomes" id="UP000002714">
    <property type="component" value="Chromosome"/>
</dbReference>
<organism evidence="2 3">
    <name type="scientific">Sulfurimonas denitrificans (strain ATCC 33889 / DSM 1251)</name>
    <name type="common">Thiomicrospira denitrificans (strain ATCC 33889 / DSM 1251)</name>
    <dbReference type="NCBI Taxonomy" id="326298"/>
    <lineage>
        <taxon>Bacteria</taxon>
        <taxon>Pseudomonadati</taxon>
        <taxon>Campylobacterota</taxon>
        <taxon>Epsilonproteobacteria</taxon>
        <taxon>Campylobacterales</taxon>
        <taxon>Sulfurimonadaceae</taxon>
        <taxon>Sulfurimonas</taxon>
    </lineage>
</organism>
<dbReference type="InterPro" id="IPR053025">
    <property type="entry name" value="Mito_ATP_Synthase-Asso"/>
</dbReference>
<dbReference type="OrthoDB" id="5244113at2"/>
<dbReference type="PANTHER" id="PTHR44873:SF1">
    <property type="entry name" value="DNAJ HOMOLOG SUBFAMILY C MEMBER 30, MITOCHONDRIAL"/>
    <property type="match status" value="1"/>
</dbReference>
<sequence>MNFEKFQEAVDILEIASKITQSELKKKYQKLSKIYHPDMPDGDAVKFKEINEAYKLVSIYIQNFRFKLDEEEFYEQNPLSRKSKDWFYSF</sequence>
<keyword evidence="3" id="KW-1185">Reference proteome</keyword>
<dbReference type="CDD" id="cd06257">
    <property type="entry name" value="DnaJ"/>
    <property type="match status" value="1"/>
</dbReference>
<keyword evidence="2" id="KW-0346">Stress response</keyword>
<evidence type="ECO:0000313" key="2">
    <source>
        <dbReference type="EMBL" id="ABB44508.1"/>
    </source>
</evidence>
<dbReference type="eggNOG" id="COG0484">
    <property type="taxonomic scope" value="Bacteria"/>
</dbReference>
<dbReference type="SMART" id="SM00271">
    <property type="entry name" value="DnaJ"/>
    <property type="match status" value="1"/>
</dbReference>
<evidence type="ECO:0000313" key="3">
    <source>
        <dbReference type="Proteomes" id="UP000002714"/>
    </source>
</evidence>
<evidence type="ECO:0000259" key="1">
    <source>
        <dbReference type="PROSITE" id="PS50076"/>
    </source>
</evidence>
<dbReference type="STRING" id="326298.Suden_1230"/>
<dbReference type="Gene3D" id="1.10.287.110">
    <property type="entry name" value="DnaJ domain"/>
    <property type="match status" value="1"/>
</dbReference>
<dbReference type="EMBL" id="CP000153">
    <property type="protein sequence ID" value="ABB44508.1"/>
    <property type="molecule type" value="Genomic_DNA"/>
</dbReference>
<dbReference type="SUPFAM" id="SSF46565">
    <property type="entry name" value="Chaperone J-domain"/>
    <property type="match status" value="1"/>
</dbReference>
<dbReference type="HOGENOM" id="CLU_177536_0_0_7"/>
<proteinExistence type="predicted"/>